<evidence type="ECO:0000256" key="7">
    <source>
        <dbReference type="ARBA" id="ARBA00023033"/>
    </source>
</evidence>
<dbReference type="GO" id="GO:0020037">
    <property type="term" value="F:heme binding"/>
    <property type="evidence" value="ECO:0007669"/>
    <property type="project" value="InterPro"/>
</dbReference>
<keyword evidence="7 9" id="KW-0503">Monooxygenase</keyword>
<evidence type="ECO:0000256" key="8">
    <source>
        <dbReference type="PIRSR" id="PIRSR602401-1"/>
    </source>
</evidence>
<evidence type="ECO:0000256" key="3">
    <source>
        <dbReference type="ARBA" id="ARBA00022617"/>
    </source>
</evidence>
<dbReference type="PANTHER" id="PTHR24287:SF1">
    <property type="entry name" value="P450, PUTATIVE (EUROFUNG)-RELATED"/>
    <property type="match status" value="1"/>
</dbReference>
<keyword evidence="11" id="KW-0472">Membrane</keyword>
<evidence type="ECO:0000256" key="5">
    <source>
        <dbReference type="ARBA" id="ARBA00023002"/>
    </source>
</evidence>
<dbReference type="Proteomes" id="UP000623467">
    <property type="component" value="Unassembled WGS sequence"/>
</dbReference>
<dbReference type="GO" id="GO:0005506">
    <property type="term" value="F:iron ion binding"/>
    <property type="evidence" value="ECO:0007669"/>
    <property type="project" value="InterPro"/>
</dbReference>
<keyword evidence="5 9" id="KW-0560">Oxidoreductase</keyword>
<keyword evidence="3 8" id="KW-0349">Heme</keyword>
<comment type="caution">
    <text evidence="12">The sequence shown here is derived from an EMBL/GenBank/DDBJ whole genome shotgun (WGS) entry which is preliminary data.</text>
</comment>
<evidence type="ECO:0000256" key="2">
    <source>
        <dbReference type="ARBA" id="ARBA00010617"/>
    </source>
</evidence>
<evidence type="ECO:0000313" key="12">
    <source>
        <dbReference type="EMBL" id="KAF7367013.1"/>
    </source>
</evidence>
<feature type="region of interest" description="Disordered" evidence="10">
    <location>
        <begin position="592"/>
        <end position="615"/>
    </location>
</feature>
<keyword evidence="6 8" id="KW-0408">Iron</keyword>
<dbReference type="AlphaFoldDB" id="A0A8H6YV88"/>
<comment type="similarity">
    <text evidence="2 9">Belongs to the cytochrome P450 family.</text>
</comment>
<dbReference type="InterPro" id="IPR017972">
    <property type="entry name" value="Cyt_P450_CS"/>
</dbReference>
<name>A0A8H6YV88_9AGAR</name>
<gene>
    <name evidence="12" type="ORF">MSAN_00960400</name>
</gene>
<organism evidence="12 13">
    <name type="scientific">Mycena sanguinolenta</name>
    <dbReference type="NCBI Taxonomy" id="230812"/>
    <lineage>
        <taxon>Eukaryota</taxon>
        <taxon>Fungi</taxon>
        <taxon>Dikarya</taxon>
        <taxon>Basidiomycota</taxon>
        <taxon>Agaricomycotina</taxon>
        <taxon>Agaricomycetes</taxon>
        <taxon>Agaricomycetidae</taxon>
        <taxon>Agaricales</taxon>
        <taxon>Marasmiineae</taxon>
        <taxon>Mycenaceae</taxon>
        <taxon>Mycena</taxon>
    </lineage>
</organism>
<dbReference type="PRINTS" id="PR00463">
    <property type="entry name" value="EP450I"/>
</dbReference>
<feature type="transmembrane region" description="Helical" evidence="11">
    <location>
        <begin position="57"/>
        <end position="77"/>
    </location>
</feature>
<sequence>MSHSLTSFLSEKARILDLPPELIFIASLLPALLSPPGFTLLLLSLTRELRSISVPTWAAAILCILSIPFTITVKVQYRDFVNRREAASRGAILPPSMDAGFGGVAVVLRSVRDLATGYPCQVLGQRCEQLGNTYGIRIAFKERIFTCEPQHVKAILSTQFTSFEKGPVLREIFNPLLGNGVFASDGSIWKFHRDMTRPFFEKHRISDFDNFDSHVEDAITQLKNRLREGYPIDFQELMGRVALDCASAFLFGHDFRSLAEPLSYPYYISKPLAPSAATTSSPFASAFLEAQDITNVRMHYVNFWPLAEFWRNKITAPMRVLERFLDPVLDEVVSRRRDVKNVHVAPDSGGQNEKAKKVSEPETLLEHLVESTEDIKALREQLLNVSVAGRDTVTCLTTFAIYMLAEHPEVLAKLRQEIFERLGEKGRPSVEDIKVMKYLRAVLNGEIPSLSLRPFRRFNVDYFTQRPSVFIHLFLSISELPWRELCSRQQGRGEKPFYIPPNTMVPYAPIVMHRRKDLWGPDVDAVPPALRFDPERFIDERLHKYLVPNPFIFLPFNAGPRICLGQQFAYHEASFILIRILQAFSKIALAPNAQPPQSRVPDEWKTDDPSGWKRNERVRPNSALTMFVTGGLWVTMEE</sequence>
<evidence type="ECO:0000256" key="11">
    <source>
        <dbReference type="SAM" id="Phobius"/>
    </source>
</evidence>
<dbReference type="EMBL" id="JACAZH010000006">
    <property type="protein sequence ID" value="KAF7367013.1"/>
    <property type="molecule type" value="Genomic_DNA"/>
</dbReference>
<feature type="transmembrane region" description="Helical" evidence="11">
    <location>
        <begin position="22"/>
        <end position="45"/>
    </location>
</feature>
<dbReference type="GO" id="GO:0004497">
    <property type="term" value="F:monooxygenase activity"/>
    <property type="evidence" value="ECO:0007669"/>
    <property type="project" value="UniProtKB-KW"/>
</dbReference>
<dbReference type="InterPro" id="IPR047146">
    <property type="entry name" value="Cyt_P450_E_CYP52_fungi"/>
</dbReference>
<dbReference type="PRINTS" id="PR00385">
    <property type="entry name" value="P450"/>
</dbReference>
<dbReference type="Pfam" id="PF00067">
    <property type="entry name" value="p450"/>
    <property type="match status" value="2"/>
</dbReference>
<dbReference type="GO" id="GO:0016705">
    <property type="term" value="F:oxidoreductase activity, acting on paired donors, with incorporation or reduction of molecular oxygen"/>
    <property type="evidence" value="ECO:0007669"/>
    <property type="project" value="InterPro"/>
</dbReference>
<dbReference type="PROSITE" id="PS00086">
    <property type="entry name" value="CYTOCHROME_P450"/>
    <property type="match status" value="1"/>
</dbReference>
<comment type="cofactor">
    <cofactor evidence="1 8">
        <name>heme</name>
        <dbReference type="ChEBI" id="CHEBI:30413"/>
    </cofactor>
</comment>
<dbReference type="InterPro" id="IPR002401">
    <property type="entry name" value="Cyt_P450_E_grp-I"/>
</dbReference>
<dbReference type="Gene3D" id="1.10.630.10">
    <property type="entry name" value="Cytochrome P450"/>
    <property type="match status" value="1"/>
</dbReference>
<feature type="compositionally biased region" description="Basic and acidic residues" evidence="10">
    <location>
        <begin position="600"/>
        <end position="615"/>
    </location>
</feature>
<keyword evidence="13" id="KW-1185">Reference proteome</keyword>
<evidence type="ECO:0000256" key="9">
    <source>
        <dbReference type="RuleBase" id="RU000461"/>
    </source>
</evidence>
<dbReference type="PANTHER" id="PTHR24287">
    <property type="entry name" value="P450, PUTATIVE (EUROFUNG)-RELATED"/>
    <property type="match status" value="1"/>
</dbReference>
<evidence type="ECO:0000256" key="4">
    <source>
        <dbReference type="ARBA" id="ARBA00022723"/>
    </source>
</evidence>
<reference evidence="12" key="1">
    <citation type="submission" date="2020-05" db="EMBL/GenBank/DDBJ databases">
        <title>Mycena genomes resolve the evolution of fungal bioluminescence.</title>
        <authorList>
            <person name="Tsai I.J."/>
        </authorList>
    </citation>
    <scope>NUCLEOTIDE SEQUENCE</scope>
    <source>
        <strain evidence="12">160909Yilan</strain>
    </source>
</reference>
<keyword evidence="11" id="KW-0812">Transmembrane</keyword>
<protein>
    <submittedName>
        <fullName evidence="12">Cytochrome P450</fullName>
    </submittedName>
</protein>
<proteinExistence type="inferred from homology"/>
<evidence type="ECO:0000256" key="6">
    <source>
        <dbReference type="ARBA" id="ARBA00023004"/>
    </source>
</evidence>
<dbReference type="SUPFAM" id="SSF48264">
    <property type="entry name" value="Cytochrome P450"/>
    <property type="match status" value="1"/>
</dbReference>
<keyword evidence="11" id="KW-1133">Transmembrane helix</keyword>
<dbReference type="OrthoDB" id="1470350at2759"/>
<evidence type="ECO:0000256" key="1">
    <source>
        <dbReference type="ARBA" id="ARBA00001971"/>
    </source>
</evidence>
<dbReference type="InterPro" id="IPR036396">
    <property type="entry name" value="Cyt_P450_sf"/>
</dbReference>
<accession>A0A8H6YV88</accession>
<feature type="binding site" description="axial binding residue" evidence="8">
    <location>
        <position position="563"/>
    </location>
    <ligand>
        <name>heme</name>
        <dbReference type="ChEBI" id="CHEBI:30413"/>
    </ligand>
    <ligandPart>
        <name>Fe</name>
        <dbReference type="ChEBI" id="CHEBI:18248"/>
    </ligandPart>
</feature>
<evidence type="ECO:0000313" key="13">
    <source>
        <dbReference type="Proteomes" id="UP000623467"/>
    </source>
</evidence>
<dbReference type="InterPro" id="IPR001128">
    <property type="entry name" value="Cyt_P450"/>
</dbReference>
<evidence type="ECO:0000256" key="10">
    <source>
        <dbReference type="SAM" id="MobiDB-lite"/>
    </source>
</evidence>
<keyword evidence="4 8" id="KW-0479">Metal-binding</keyword>